<dbReference type="SUPFAM" id="SSF51735">
    <property type="entry name" value="NAD(P)-binding Rossmann-fold domains"/>
    <property type="match status" value="1"/>
</dbReference>
<dbReference type="AlphaFoldDB" id="A0A4R5U377"/>
<evidence type="ECO:0000256" key="2">
    <source>
        <dbReference type="ARBA" id="ARBA00023002"/>
    </source>
</evidence>
<name>A0A4R5U377_9MICC</name>
<dbReference type="PANTHER" id="PTHR24320:SF272">
    <property type="entry name" value="NAD(P)-BINDING ROSSMANN-FOLD SUPERFAMILY PROTEIN"/>
    <property type="match status" value="1"/>
</dbReference>
<evidence type="ECO:0000256" key="3">
    <source>
        <dbReference type="ARBA" id="ARBA00071493"/>
    </source>
</evidence>
<reference evidence="4 5" key="1">
    <citation type="submission" date="2019-03" db="EMBL/GenBank/DDBJ databases">
        <title>Arthrobacter sp. nov., an bacterium isolated from biocrust in Mu Us Desert.</title>
        <authorList>
            <person name="Lixiong L."/>
        </authorList>
    </citation>
    <scope>NUCLEOTIDE SEQUENCE [LARGE SCALE GENOMIC DNA]</scope>
    <source>
        <strain evidence="4 5">SLN-3</strain>
    </source>
</reference>
<keyword evidence="2" id="KW-0560">Oxidoreductase</keyword>
<keyword evidence="5" id="KW-1185">Reference proteome</keyword>
<comment type="similarity">
    <text evidence="1">Belongs to the short-chain dehydrogenases/reductases (SDR) family.</text>
</comment>
<accession>A0A4R5U377</accession>
<dbReference type="PRINTS" id="PR00081">
    <property type="entry name" value="GDHRDH"/>
</dbReference>
<proteinExistence type="inferred from homology"/>
<dbReference type="EMBL" id="SMTK01000001">
    <property type="protein sequence ID" value="TDK28136.1"/>
    <property type="molecule type" value="Genomic_DNA"/>
</dbReference>
<protein>
    <recommendedName>
        <fullName evidence="3">Probable oxidoreductase</fullName>
    </recommendedName>
</protein>
<evidence type="ECO:0000313" key="5">
    <source>
        <dbReference type="Proteomes" id="UP000295411"/>
    </source>
</evidence>
<gene>
    <name evidence="4" type="ORF">E2F48_03310</name>
</gene>
<organism evidence="4 5">
    <name type="scientific">Arthrobacter crusticola</name>
    <dbReference type="NCBI Taxonomy" id="2547960"/>
    <lineage>
        <taxon>Bacteria</taxon>
        <taxon>Bacillati</taxon>
        <taxon>Actinomycetota</taxon>
        <taxon>Actinomycetes</taxon>
        <taxon>Micrococcales</taxon>
        <taxon>Micrococcaceae</taxon>
        <taxon>Arthrobacter</taxon>
    </lineage>
</organism>
<comment type="caution">
    <text evidence="4">The sequence shown here is derived from an EMBL/GenBank/DDBJ whole genome shotgun (WGS) entry which is preliminary data.</text>
</comment>
<dbReference type="RefSeq" id="WP_133402543.1">
    <property type="nucleotide sequence ID" value="NZ_SMTK01000001.1"/>
</dbReference>
<sequence length="322" mass="34070">MTTPQKPLPSGFGFGTTAADIVSGSDLTGRTVIVTGGSAGLGLEAVRVLAEAGATVIAAVRNPAKATETLAQLNGVETEQLDLADPASIDAFADRFLATDRPLHVLINNGGFMAAPFARDARGIESHFATNHLGHFQLTQRLWPALTRAGGARVISLTSLAHRFSGVDFEDPNFADRPYEKWSAYAQSVSAKSLFAVALDARGRDFHVRSFAVHPGTIPTGIGRHLSLEDLQGLGALDEHGQPVDNPAYKSIPQGAATTVWAAVSPQLDGHGGVYTEDSDIAVVVPADHQGPSGVHTWAIDPRAADRLWELSERLLGRSFTI</sequence>
<dbReference type="InterPro" id="IPR036291">
    <property type="entry name" value="NAD(P)-bd_dom_sf"/>
</dbReference>
<dbReference type="Proteomes" id="UP000295411">
    <property type="component" value="Unassembled WGS sequence"/>
</dbReference>
<dbReference type="InterPro" id="IPR002347">
    <property type="entry name" value="SDR_fam"/>
</dbReference>
<evidence type="ECO:0000313" key="4">
    <source>
        <dbReference type="EMBL" id="TDK28136.1"/>
    </source>
</evidence>
<evidence type="ECO:0000256" key="1">
    <source>
        <dbReference type="ARBA" id="ARBA00006484"/>
    </source>
</evidence>
<dbReference type="Pfam" id="PF00106">
    <property type="entry name" value="adh_short"/>
    <property type="match status" value="1"/>
</dbReference>
<dbReference type="PANTHER" id="PTHR24320">
    <property type="entry name" value="RETINOL DEHYDROGENASE"/>
    <property type="match status" value="1"/>
</dbReference>
<dbReference type="FunFam" id="3.40.50.720:FF:000594">
    <property type="entry name" value="Short-chain oxidoreductase"/>
    <property type="match status" value="1"/>
</dbReference>
<dbReference type="OrthoDB" id="4577644at2"/>
<dbReference type="Gene3D" id="3.40.50.720">
    <property type="entry name" value="NAD(P)-binding Rossmann-like Domain"/>
    <property type="match status" value="1"/>
</dbReference>
<dbReference type="GO" id="GO:0016491">
    <property type="term" value="F:oxidoreductase activity"/>
    <property type="evidence" value="ECO:0007669"/>
    <property type="project" value="UniProtKB-KW"/>
</dbReference>